<dbReference type="AlphaFoldDB" id="A0A9W7A7B5"/>
<evidence type="ECO:0000256" key="1">
    <source>
        <dbReference type="SAM" id="MobiDB-lite"/>
    </source>
</evidence>
<accession>A0A9W7A7B5</accession>
<feature type="compositionally biased region" description="Polar residues" evidence="1">
    <location>
        <begin position="41"/>
        <end position="54"/>
    </location>
</feature>
<organism evidence="2 3">
    <name type="scientific">Triparma laevis f. longispina</name>
    <dbReference type="NCBI Taxonomy" id="1714387"/>
    <lineage>
        <taxon>Eukaryota</taxon>
        <taxon>Sar</taxon>
        <taxon>Stramenopiles</taxon>
        <taxon>Ochrophyta</taxon>
        <taxon>Bolidophyceae</taxon>
        <taxon>Parmales</taxon>
        <taxon>Triparmaceae</taxon>
        <taxon>Triparma</taxon>
    </lineage>
</organism>
<feature type="region of interest" description="Disordered" evidence="1">
    <location>
        <begin position="132"/>
        <end position="174"/>
    </location>
</feature>
<sequence>MDSLASLLSAPTTSDDQQSSSINRPPLKRSRVSPTYPPQRNMLNNTPSTSSTTFAPYPTPPKEEEDGGNMNTLGIYESGVEKGLTPTRDLEVTTTLNFAEEDGEPDYANEGITCSQNMVAVAKPVASVEDANRRLQSRINKTTKSRLSPDSSHASPLTASSTKSMEAGVGRHVPKHHDEKIELLQYIKRARRENTSVPENYEITEEDNSKIFFYDGSVSNPCSFVERETCPHVKPQDDVLTAMSIDMHSILDDCLMAGQLEFVNTMRRMEADFRDVCIKKKLALEQKRKRKAIRSTEKFTPTLEYTDKQEKEVAHMNSQLATFFSRFLGRRLQFDDKNVKKNVRHFFKFTGGTHEYFMPTRPEYSETGYAITSLLTVILWKRYIGDFYHSDSAYWKGKRTVPRDNVIIPDFVESDSDMDEAEWIEKNKEKLQKHAELRLKKQKEKLAKVVGRLRKSSSTLIDRAVLFSYANSDGSNKQEVERAKHKRKEEKECGGVADTRLLAEEEKRKELLGHVSSDLMQHPLWVGFEEHSADVCDDVAMFKNQVAGLRARNLAKRDELKELRLSMKELCKVEKEVQVGSELWKVNRPFGVGKKNKKKAIGGGEIKREGGRKGELEKNKSQEVGGEVKGNIGGEVVDIEKLSFVSPGAL</sequence>
<protein>
    <submittedName>
        <fullName evidence="2">Uncharacterized protein</fullName>
    </submittedName>
</protein>
<evidence type="ECO:0000313" key="3">
    <source>
        <dbReference type="Proteomes" id="UP001165122"/>
    </source>
</evidence>
<feature type="region of interest" description="Disordered" evidence="1">
    <location>
        <begin position="597"/>
        <end position="627"/>
    </location>
</feature>
<dbReference type="Proteomes" id="UP001165122">
    <property type="component" value="Unassembled WGS sequence"/>
</dbReference>
<name>A0A9W7A7B5_9STRA</name>
<evidence type="ECO:0000313" key="2">
    <source>
        <dbReference type="EMBL" id="GMH64766.1"/>
    </source>
</evidence>
<proteinExistence type="predicted"/>
<comment type="caution">
    <text evidence="2">The sequence shown here is derived from an EMBL/GenBank/DDBJ whole genome shotgun (WGS) entry which is preliminary data.</text>
</comment>
<feature type="compositionally biased region" description="Polar residues" evidence="1">
    <location>
        <begin position="137"/>
        <end position="164"/>
    </location>
</feature>
<dbReference type="EMBL" id="BRXW01000546">
    <property type="protein sequence ID" value="GMH64766.1"/>
    <property type="molecule type" value="Genomic_DNA"/>
</dbReference>
<feature type="compositionally biased region" description="Low complexity" evidence="1">
    <location>
        <begin position="1"/>
        <end position="10"/>
    </location>
</feature>
<gene>
    <name evidence="2" type="ORF">TrLO_g4855</name>
</gene>
<keyword evidence="3" id="KW-1185">Reference proteome</keyword>
<dbReference type="OrthoDB" id="10486111at2759"/>
<reference evidence="3" key="1">
    <citation type="journal article" date="2023" name="Commun. Biol.">
        <title>Genome analysis of Parmales, the sister group of diatoms, reveals the evolutionary specialization of diatoms from phago-mixotrophs to photoautotrophs.</title>
        <authorList>
            <person name="Ban H."/>
            <person name="Sato S."/>
            <person name="Yoshikawa S."/>
            <person name="Yamada K."/>
            <person name="Nakamura Y."/>
            <person name="Ichinomiya M."/>
            <person name="Sato N."/>
            <person name="Blanc-Mathieu R."/>
            <person name="Endo H."/>
            <person name="Kuwata A."/>
            <person name="Ogata H."/>
        </authorList>
    </citation>
    <scope>NUCLEOTIDE SEQUENCE [LARGE SCALE GENOMIC DNA]</scope>
    <source>
        <strain evidence="3">NIES 3700</strain>
    </source>
</reference>
<feature type="compositionally biased region" description="Polar residues" evidence="1">
    <location>
        <begin position="11"/>
        <end position="23"/>
    </location>
</feature>
<feature type="region of interest" description="Disordered" evidence="1">
    <location>
        <begin position="1"/>
        <end position="74"/>
    </location>
</feature>
<feature type="compositionally biased region" description="Basic and acidic residues" evidence="1">
    <location>
        <begin position="605"/>
        <end position="621"/>
    </location>
</feature>